<accession>A0A0H3CJI0</accession>
<proteinExistence type="predicted"/>
<dbReference type="KEGG" id="enc:ECL_02476"/>
<dbReference type="STRING" id="716541.ECL_02476"/>
<dbReference type="HOGENOM" id="CLU_3183213_0_0_6"/>
<sequence length="46" mass="5071">MMSGTATPNDFSGIEFNKVYKINKPSEARKVISTVDLPPRLDTTLS</sequence>
<organism evidence="1 2">
    <name type="scientific">Enterobacter cloacae subsp. cloacae (strain ATCC 13047 / DSM 30054 / NBRC 13535 / NCTC 10005 / WDCM 00083 / NCDC 279-56)</name>
    <dbReference type="NCBI Taxonomy" id="716541"/>
    <lineage>
        <taxon>Bacteria</taxon>
        <taxon>Pseudomonadati</taxon>
        <taxon>Pseudomonadota</taxon>
        <taxon>Gammaproteobacteria</taxon>
        <taxon>Enterobacterales</taxon>
        <taxon>Enterobacteriaceae</taxon>
        <taxon>Enterobacter</taxon>
        <taxon>Enterobacter cloacae complex</taxon>
    </lineage>
</organism>
<protein>
    <submittedName>
        <fullName evidence="1">Uncharacterized protein</fullName>
    </submittedName>
</protein>
<reference evidence="1 2" key="1">
    <citation type="journal article" date="2010" name="J. Bacteriol.">
        <title>Complete genome sequence of Enterobacter cloacae subsp. cloacae type strain ATCC 13047.</title>
        <authorList>
            <person name="Ren Y."/>
            <person name="Ren Y."/>
            <person name="Zhou Z."/>
            <person name="Guo X."/>
            <person name="Li Y."/>
            <person name="Feng L."/>
            <person name="Wang L."/>
        </authorList>
    </citation>
    <scope>NUCLEOTIDE SEQUENCE [LARGE SCALE GENOMIC DNA]</scope>
    <source>
        <strain evidence="2">ATCC 13047 / DSM 30054 / NBRC 13535 / NCTC 10005 / WDCM 00083 / NCDC 279-56</strain>
    </source>
</reference>
<dbReference type="AlphaFoldDB" id="A0A0H3CJI0"/>
<evidence type="ECO:0000313" key="2">
    <source>
        <dbReference type="Proteomes" id="UP000002363"/>
    </source>
</evidence>
<dbReference type="EMBL" id="CP001918">
    <property type="protein sequence ID" value="ADF62019.1"/>
    <property type="molecule type" value="Genomic_DNA"/>
</dbReference>
<name>A0A0H3CJI0_ENTCC</name>
<keyword evidence="2" id="KW-1185">Reference proteome</keyword>
<dbReference type="Proteomes" id="UP000002363">
    <property type="component" value="Chromosome"/>
</dbReference>
<gene>
    <name evidence="1" type="ordered locus">ECL_02476</name>
</gene>
<evidence type="ECO:0000313" key="1">
    <source>
        <dbReference type="EMBL" id="ADF62019.1"/>
    </source>
</evidence>
<dbReference type="OrthoDB" id="6623909at2"/>
<dbReference type="EnsemblBacteria" id="ADF62019">
    <property type="protein sequence ID" value="ADF62019"/>
    <property type="gene ID" value="ECL_02476"/>
</dbReference>